<evidence type="ECO:0000313" key="2">
    <source>
        <dbReference type="Proteomes" id="UP001432027"/>
    </source>
</evidence>
<evidence type="ECO:0008006" key="3">
    <source>
        <dbReference type="Google" id="ProtNLM"/>
    </source>
</evidence>
<feature type="non-terminal residue" evidence="1">
    <location>
        <position position="125"/>
    </location>
</feature>
<evidence type="ECO:0000313" key="1">
    <source>
        <dbReference type="EMBL" id="GMT07704.1"/>
    </source>
</evidence>
<comment type="caution">
    <text evidence="1">The sequence shown here is derived from an EMBL/GenBank/DDBJ whole genome shotgun (WGS) entry which is preliminary data.</text>
</comment>
<proteinExistence type="predicted"/>
<dbReference type="Proteomes" id="UP001432027">
    <property type="component" value="Unassembled WGS sequence"/>
</dbReference>
<feature type="non-terminal residue" evidence="1">
    <location>
        <position position="1"/>
    </location>
</feature>
<gene>
    <name evidence="1" type="ORF">PENTCL1PPCAC_29878</name>
</gene>
<accession>A0AAV5UP76</accession>
<reference evidence="1" key="1">
    <citation type="submission" date="2023-10" db="EMBL/GenBank/DDBJ databases">
        <title>Genome assembly of Pristionchus species.</title>
        <authorList>
            <person name="Yoshida K."/>
            <person name="Sommer R.J."/>
        </authorList>
    </citation>
    <scope>NUCLEOTIDE SEQUENCE</scope>
    <source>
        <strain evidence="1">RS0144</strain>
    </source>
</reference>
<name>A0AAV5UP76_9BILA</name>
<keyword evidence="2" id="KW-1185">Reference proteome</keyword>
<sequence>RALAHPTEAVGAPVALHRVGAPISHHDIDGANLLRWRAALLIVEEEAGLAARLRLASLRLQLIHCRRGRCRDHRRLTNRAALSVDHLLVHATEAHSLHASGSSHTKRARNDALLERVGDARFVSG</sequence>
<dbReference type="AlphaFoldDB" id="A0AAV5UP76"/>
<dbReference type="EMBL" id="BTSX01000006">
    <property type="protein sequence ID" value="GMT07704.1"/>
    <property type="molecule type" value="Genomic_DNA"/>
</dbReference>
<protein>
    <recommendedName>
        <fullName evidence="3">Ribosomal protein</fullName>
    </recommendedName>
</protein>
<organism evidence="1 2">
    <name type="scientific">Pristionchus entomophagus</name>
    <dbReference type="NCBI Taxonomy" id="358040"/>
    <lineage>
        <taxon>Eukaryota</taxon>
        <taxon>Metazoa</taxon>
        <taxon>Ecdysozoa</taxon>
        <taxon>Nematoda</taxon>
        <taxon>Chromadorea</taxon>
        <taxon>Rhabditida</taxon>
        <taxon>Rhabditina</taxon>
        <taxon>Diplogasteromorpha</taxon>
        <taxon>Diplogasteroidea</taxon>
        <taxon>Neodiplogasteridae</taxon>
        <taxon>Pristionchus</taxon>
    </lineage>
</organism>